<dbReference type="InterPro" id="IPR019953">
    <property type="entry name" value="OHR"/>
</dbReference>
<comment type="similarity">
    <text evidence="1">Belongs to the OsmC/Ohr family.</text>
</comment>
<dbReference type="PANTHER" id="PTHR33797">
    <property type="entry name" value="ORGANIC HYDROPEROXIDE RESISTANCE PROTEIN-LIKE"/>
    <property type="match status" value="1"/>
</dbReference>
<organism evidence="2 3">
    <name type="scientific">Sphingomonas alpina</name>
    <dbReference type="NCBI Taxonomy" id="653931"/>
    <lineage>
        <taxon>Bacteria</taxon>
        <taxon>Pseudomonadati</taxon>
        <taxon>Pseudomonadota</taxon>
        <taxon>Alphaproteobacteria</taxon>
        <taxon>Sphingomonadales</taxon>
        <taxon>Sphingomonadaceae</taxon>
        <taxon>Sphingomonas</taxon>
    </lineage>
</organism>
<dbReference type="Pfam" id="PF02566">
    <property type="entry name" value="OsmC"/>
    <property type="match status" value="1"/>
</dbReference>
<dbReference type="Proteomes" id="UP000516148">
    <property type="component" value="Chromosome"/>
</dbReference>
<accession>A0A7H0LL14</accession>
<evidence type="ECO:0000313" key="3">
    <source>
        <dbReference type="Proteomes" id="UP000516148"/>
    </source>
</evidence>
<evidence type="ECO:0000313" key="2">
    <source>
        <dbReference type="EMBL" id="QNQ10367.1"/>
    </source>
</evidence>
<gene>
    <name evidence="2" type="ORF">H3Z74_03780</name>
</gene>
<dbReference type="NCBIfam" id="TIGR03561">
    <property type="entry name" value="organ_hyd_perox"/>
    <property type="match status" value="1"/>
</dbReference>
<protein>
    <submittedName>
        <fullName evidence="2">Ohr family peroxiredoxin</fullName>
    </submittedName>
</protein>
<dbReference type="Gene3D" id="2.20.25.10">
    <property type="match status" value="1"/>
</dbReference>
<reference evidence="2 3" key="1">
    <citation type="submission" date="2020-09" db="EMBL/GenBank/DDBJ databases">
        <title>Sphingomonas sp., a new species isolated from pork steak.</title>
        <authorList>
            <person name="Heidler von Heilborn D."/>
        </authorList>
    </citation>
    <scope>NUCLEOTIDE SEQUENCE [LARGE SCALE GENOMIC DNA]</scope>
    <source>
        <strain evidence="3">S8-3T</strain>
    </source>
</reference>
<keyword evidence="3" id="KW-1185">Reference proteome</keyword>
<dbReference type="RefSeq" id="WP_187762667.1">
    <property type="nucleotide sequence ID" value="NZ_CP061038.1"/>
</dbReference>
<proteinExistence type="inferred from homology"/>
<dbReference type="InterPro" id="IPR015946">
    <property type="entry name" value="KH_dom-like_a/b"/>
</dbReference>
<dbReference type="Gene3D" id="3.30.300.20">
    <property type="match status" value="1"/>
</dbReference>
<sequence length="136" mass="14550">MTAKTIYSGTTHNVGGPNGYTRSADGFLDLQLADPHPAAENFFGAAWSGCFMGAIGVAAAQKKIKLPEAPTVDAKIDLLMEGTEFFLRARLDVTVPGIDIELARELVDLAHEICPYSKATRGNIEVEVNVLEPAFA</sequence>
<dbReference type="GO" id="GO:0006979">
    <property type="term" value="P:response to oxidative stress"/>
    <property type="evidence" value="ECO:0007669"/>
    <property type="project" value="InterPro"/>
</dbReference>
<dbReference type="EMBL" id="CP061038">
    <property type="protein sequence ID" value="QNQ10367.1"/>
    <property type="molecule type" value="Genomic_DNA"/>
</dbReference>
<name>A0A7H0LL14_9SPHN</name>
<dbReference type="SUPFAM" id="SSF82784">
    <property type="entry name" value="OsmC-like"/>
    <property type="match status" value="1"/>
</dbReference>
<dbReference type="PANTHER" id="PTHR33797:SF2">
    <property type="entry name" value="ORGANIC HYDROPEROXIDE RESISTANCE PROTEIN-LIKE"/>
    <property type="match status" value="1"/>
</dbReference>
<dbReference type="AlphaFoldDB" id="A0A7H0LL14"/>
<evidence type="ECO:0000256" key="1">
    <source>
        <dbReference type="ARBA" id="ARBA00007378"/>
    </source>
</evidence>
<dbReference type="InterPro" id="IPR003718">
    <property type="entry name" value="OsmC/Ohr_fam"/>
</dbReference>
<dbReference type="InterPro" id="IPR036102">
    <property type="entry name" value="OsmC/Ohrsf"/>
</dbReference>
<dbReference type="KEGG" id="spap:H3Z74_03780"/>